<dbReference type="EMBL" id="MLIQ01000022">
    <property type="protein sequence ID" value="OHU51775.1"/>
    <property type="molecule type" value="Genomic_DNA"/>
</dbReference>
<dbReference type="AlphaFoldDB" id="A0A1S1M0J9"/>
<evidence type="ECO:0000313" key="3">
    <source>
        <dbReference type="EMBL" id="OHU76217.1"/>
    </source>
</evidence>
<dbReference type="EMBL" id="MLIS01000003">
    <property type="protein sequence ID" value="OHU76217.1"/>
    <property type="molecule type" value="Genomic_DNA"/>
</dbReference>
<evidence type="ECO:0000259" key="1">
    <source>
        <dbReference type="Pfam" id="PF13349"/>
    </source>
</evidence>
<dbReference type="Pfam" id="PF13349">
    <property type="entry name" value="DUF4097"/>
    <property type="match status" value="1"/>
</dbReference>
<dbReference type="Proteomes" id="UP000179441">
    <property type="component" value="Unassembled WGS sequence"/>
</dbReference>
<accession>A0A1S1M0J9</accession>
<comment type="caution">
    <text evidence="3">The sequence shown here is derived from an EMBL/GenBank/DDBJ whole genome shotgun (WGS) entry which is preliminary data.</text>
</comment>
<dbReference type="Proteomes" id="UP000180043">
    <property type="component" value="Unassembled WGS sequence"/>
</dbReference>
<name>A0A1S1M0J9_MYCCH</name>
<organism evidence="3 4">
    <name type="scientific">Mycobacteroides chelonae</name>
    <name type="common">Mycobacterium chelonae</name>
    <dbReference type="NCBI Taxonomy" id="1774"/>
    <lineage>
        <taxon>Bacteria</taxon>
        <taxon>Bacillati</taxon>
        <taxon>Actinomycetota</taxon>
        <taxon>Actinomycetes</taxon>
        <taxon>Mycobacteriales</taxon>
        <taxon>Mycobacteriaceae</taxon>
        <taxon>Mycobacteroides</taxon>
    </lineage>
</organism>
<keyword evidence="4" id="KW-1185">Reference proteome</keyword>
<evidence type="ECO:0000313" key="2">
    <source>
        <dbReference type="EMBL" id="OHU51775.1"/>
    </source>
</evidence>
<protein>
    <recommendedName>
        <fullName evidence="1">DUF4097 domain-containing protein</fullName>
    </recommendedName>
</protein>
<feature type="domain" description="DUF4097" evidence="1">
    <location>
        <begin position="24"/>
        <end position="242"/>
    </location>
</feature>
<gene>
    <name evidence="2" type="ORF">BKG82_20185</name>
    <name evidence="3" type="ORF">BKG84_23020</name>
</gene>
<evidence type="ECO:0000313" key="4">
    <source>
        <dbReference type="Proteomes" id="UP000179441"/>
    </source>
</evidence>
<evidence type="ECO:0000313" key="5">
    <source>
        <dbReference type="Proteomes" id="UP000180043"/>
    </source>
</evidence>
<proteinExistence type="predicted"/>
<reference evidence="4 5" key="1">
    <citation type="submission" date="2016-10" db="EMBL/GenBank/DDBJ databases">
        <title>Evaluation of Human, Veterinary and Environmental Mycobacterium chelonae Isolates by Core Genome Phylogenomic Analysis, Targeted Gene Comparison, and Anti-microbial Susceptibility Patterns: A Tale of Mistaken Identities.</title>
        <authorList>
            <person name="Fogelson S.B."/>
            <person name="Camus A.C."/>
            <person name="Lorenz W."/>
            <person name="Vasireddy R."/>
            <person name="Vasireddy S."/>
            <person name="Smith T."/>
            <person name="Brown-Elliott B.A."/>
            <person name="Wallace R.J.Jr."/>
            <person name="Hasan N.A."/>
            <person name="Reischl U."/>
            <person name="Sanchez S."/>
        </authorList>
    </citation>
    <scope>NUCLEOTIDE SEQUENCE [LARGE SCALE GENOMIC DNA]</scope>
    <source>
        <strain evidence="2 5">15515</strain>
        <strain evidence="3 4">15518</strain>
    </source>
</reference>
<dbReference type="InterPro" id="IPR025164">
    <property type="entry name" value="Toastrack_DUF4097"/>
</dbReference>
<dbReference type="RefSeq" id="WP_057969605.1">
    <property type="nucleotide sequence ID" value="NZ_CP050145.1"/>
</dbReference>
<sequence length="250" mass="25476">MTALPEFETLDPIAAKVELARGTLQIVASQRTNTVVDVRPRDAGKALDVKTAERTKVTFSKGLLSVLSSQGLTFRTGTIDIIIELPSQSILDIAVASAEVRADGAFGDVQFQSASGDLLIDTITGDARMNTASGGVSIRELTGDAGFNTARGELAVKELRGNIKAASSSGSVTIGSAVVGGLIFDTASGDTSIGIAMGTAARLQIGTASGVVTNSLDSVDGPLAGDEEFLVTVRSASGDVELHRPVGVAG</sequence>